<evidence type="ECO:0000313" key="2">
    <source>
        <dbReference type="Proteomes" id="UP000314294"/>
    </source>
</evidence>
<dbReference type="AlphaFoldDB" id="A0A4Z2HAK8"/>
<comment type="caution">
    <text evidence="1">The sequence shown here is derived from an EMBL/GenBank/DDBJ whole genome shotgun (WGS) entry which is preliminary data.</text>
</comment>
<evidence type="ECO:0000313" key="1">
    <source>
        <dbReference type="EMBL" id="TNN62937.1"/>
    </source>
</evidence>
<gene>
    <name evidence="1" type="ORF">EYF80_026817</name>
</gene>
<reference evidence="1 2" key="1">
    <citation type="submission" date="2019-03" db="EMBL/GenBank/DDBJ databases">
        <title>First draft genome of Liparis tanakae, snailfish: a comprehensive survey of snailfish specific genes.</title>
        <authorList>
            <person name="Kim W."/>
            <person name="Song I."/>
            <person name="Jeong J.-H."/>
            <person name="Kim D."/>
            <person name="Kim S."/>
            <person name="Ryu S."/>
            <person name="Song J.Y."/>
            <person name="Lee S.K."/>
        </authorList>
    </citation>
    <scope>NUCLEOTIDE SEQUENCE [LARGE SCALE GENOMIC DNA]</scope>
    <source>
        <tissue evidence="1">Muscle</tissue>
    </source>
</reference>
<keyword evidence="2" id="KW-1185">Reference proteome</keyword>
<organism evidence="1 2">
    <name type="scientific">Liparis tanakae</name>
    <name type="common">Tanaka's snailfish</name>
    <dbReference type="NCBI Taxonomy" id="230148"/>
    <lineage>
        <taxon>Eukaryota</taxon>
        <taxon>Metazoa</taxon>
        <taxon>Chordata</taxon>
        <taxon>Craniata</taxon>
        <taxon>Vertebrata</taxon>
        <taxon>Euteleostomi</taxon>
        <taxon>Actinopterygii</taxon>
        <taxon>Neopterygii</taxon>
        <taxon>Teleostei</taxon>
        <taxon>Neoteleostei</taxon>
        <taxon>Acanthomorphata</taxon>
        <taxon>Eupercaria</taxon>
        <taxon>Perciformes</taxon>
        <taxon>Cottioidei</taxon>
        <taxon>Cottales</taxon>
        <taxon>Liparidae</taxon>
        <taxon>Liparis</taxon>
    </lineage>
</organism>
<sequence length="155" mass="16946">MSMAFPLQFGAFESTSAEPEVRRCRVYSQISRAALTCTLRERMIQELKSKSNSNCNHASINRPATRAMQSKHKAVGGLVDERGHHQQGPVQFAQSSGSLLGSQLKVGGIQVAEESEDTCAGQLVVPVIAGTYELKSEKHVHTKGDLCWHNLKSQP</sequence>
<dbReference type="Proteomes" id="UP000314294">
    <property type="component" value="Unassembled WGS sequence"/>
</dbReference>
<accession>A0A4Z2HAK8</accession>
<dbReference type="OrthoDB" id="241340at2759"/>
<name>A0A4Z2HAK8_9TELE</name>
<proteinExistence type="predicted"/>
<protein>
    <submittedName>
        <fullName evidence="1">Uncharacterized protein</fullName>
    </submittedName>
</protein>
<dbReference type="EMBL" id="SRLO01000283">
    <property type="protein sequence ID" value="TNN62937.1"/>
    <property type="molecule type" value="Genomic_DNA"/>
</dbReference>